<keyword evidence="1" id="KW-1133">Transmembrane helix</keyword>
<proteinExistence type="predicted"/>
<keyword evidence="1" id="KW-0812">Transmembrane</keyword>
<evidence type="ECO:0000313" key="3">
    <source>
        <dbReference type="Proteomes" id="UP000605253"/>
    </source>
</evidence>
<gene>
    <name evidence="2" type="ORF">GCM10011365_25890</name>
</gene>
<protein>
    <submittedName>
        <fullName evidence="2">Uncharacterized protein</fullName>
    </submittedName>
</protein>
<evidence type="ECO:0000256" key="1">
    <source>
        <dbReference type="SAM" id="Phobius"/>
    </source>
</evidence>
<comment type="caution">
    <text evidence="2">The sequence shown here is derived from an EMBL/GenBank/DDBJ whole genome shotgun (WGS) entry which is preliminary data.</text>
</comment>
<dbReference type="Proteomes" id="UP000605253">
    <property type="component" value="Unassembled WGS sequence"/>
</dbReference>
<dbReference type="EMBL" id="BMEO01000031">
    <property type="protein sequence ID" value="GGG03580.1"/>
    <property type="molecule type" value="Genomic_DNA"/>
</dbReference>
<keyword evidence="3" id="KW-1185">Reference proteome</keyword>
<sequence length="50" mass="6114">MASKIEFIKVNKIVIRETGMMYRHFMFICFVMIHICLIDNREIVWGYMIK</sequence>
<name>A0A917D083_9GAMM</name>
<reference evidence="2" key="2">
    <citation type="submission" date="2020-09" db="EMBL/GenBank/DDBJ databases">
        <authorList>
            <person name="Sun Q."/>
            <person name="Zhou Y."/>
        </authorList>
    </citation>
    <scope>NUCLEOTIDE SEQUENCE</scope>
    <source>
        <strain evidence="2">CGMCC 1.12181</strain>
    </source>
</reference>
<organism evidence="2 3">
    <name type="scientific">Marinicella pacifica</name>
    <dbReference type="NCBI Taxonomy" id="1171543"/>
    <lineage>
        <taxon>Bacteria</taxon>
        <taxon>Pseudomonadati</taxon>
        <taxon>Pseudomonadota</taxon>
        <taxon>Gammaproteobacteria</taxon>
        <taxon>Lysobacterales</taxon>
        <taxon>Marinicellaceae</taxon>
        <taxon>Marinicella</taxon>
    </lineage>
</organism>
<reference evidence="2" key="1">
    <citation type="journal article" date="2014" name="Int. J. Syst. Evol. Microbiol.">
        <title>Complete genome sequence of Corynebacterium casei LMG S-19264T (=DSM 44701T), isolated from a smear-ripened cheese.</title>
        <authorList>
            <consortium name="US DOE Joint Genome Institute (JGI-PGF)"/>
            <person name="Walter F."/>
            <person name="Albersmeier A."/>
            <person name="Kalinowski J."/>
            <person name="Ruckert C."/>
        </authorList>
    </citation>
    <scope>NUCLEOTIDE SEQUENCE</scope>
    <source>
        <strain evidence="2">CGMCC 1.12181</strain>
    </source>
</reference>
<dbReference type="AlphaFoldDB" id="A0A917D083"/>
<feature type="transmembrane region" description="Helical" evidence="1">
    <location>
        <begin position="20"/>
        <end position="38"/>
    </location>
</feature>
<accession>A0A917D083</accession>
<keyword evidence="1" id="KW-0472">Membrane</keyword>
<evidence type="ECO:0000313" key="2">
    <source>
        <dbReference type="EMBL" id="GGG03580.1"/>
    </source>
</evidence>